<gene>
    <name evidence="1" type="ORF">RUN39_v1_920062</name>
</gene>
<reference evidence="1" key="1">
    <citation type="submission" date="2015-10" db="EMBL/GenBank/DDBJ databases">
        <authorList>
            <person name="Gilbert D.G."/>
        </authorList>
    </citation>
    <scope>NUCLEOTIDE SEQUENCE</scope>
    <source>
        <strain evidence="1">Phyl III-seqv23</strain>
    </source>
</reference>
<dbReference type="EMBL" id="LN899819">
    <property type="protein sequence ID" value="CUV14647.1"/>
    <property type="molecule type" value="Genomic_DNA"/>
</dbReference>
<dbReference type="AlphaFoldDB" id="A0A0S4TXP8"/>
<evidence type="ECO:0000313" key="1">
    <source>
        <dbReference type="EMBL" id="CUV14647.1"/>
    </source>
</evidence>
<protein>
    <recommendedName>
        <fullName evidence="2">DUF2591 domain-containing protein</fullName>
    </recommendedName>
</protein>
<sequence>MTLEQVIKTSDLIGPALDWAVAKCEGMDPSEGGTYDPINNFFAWRSISRKADFSRNWTLAGPIIERERINLVAVDESVGQVEWAAEQGSTTFSASSYSYDSEPVITFAEISVVLGPTPLVAAMRCYVASKLGEAVAVPAKLMGA</sequence>
<accession>A0A0S4TXP8</accession>
<name>A0A0S4TXP8_RALSL</name>
<dbReference type="Pfam" id="PF10765">
    <property type="entry name" value="Phage_P22_NinX"/>
    <property type="match status" value="1"/>
</dbReference>
<evidence type="ECO:0008006" key="2">
    <source>
        <dbReference type="Google" id="ProtNLM"/>
    </source>
</evidence>
<dbReference type="PATRIC" id="fig|305.106.peg.5125"/>
<organism evidence="1">
    <name type="scientific">Ralstonia solanacearum</name>
    <name type="common">Pseudomonas solanacearum</name>
    <dbReference type="NCBI Taxonomy" id="305"/>
    <lineage>
        <taxon>Bacteria</taxon>
        <taxon>Pseudomonadati</taxon>
        <taxon>Pseudomonadota</taxon>
        <taxon>Betaproteobacteria</taxon>
        <taxon>Burkholderiales</taxon>
        <taxon>Burkholderiaceae</taxon>
        <taxon>Ralstonia</taxon>
        <taxon>Ralstonia solanacearum species complex</taxon>
    </lineage>
</organism>
<proteinExistence type="predicted"/>
<dbReference type="InterPro" id="IPR019701">
    <property type="entry name" value="Phage_P22_NinX"/>
</dbReference>